<evidence type="ECO:0000313" key="1">
    <source>
        <dbReference type="EMBL" id="MBB5119639.1"/>
    </source>
</evidence>
<gene>
    <name evidence="1" type="ORF">FHS36_003072</name>
</gene>
<evidence type="ECO:0000313" key="2">
    <source>
        <dbReference type="Proteomes" id="UP000528608"/>
    </source>
</evidence>
<organism evidence="1 2">
    <name type="scientific">Streptomyces eurocidicus</name>
    <name type="common">Streptoverticillium eurocidicus</name>
    <dbReference type="NCBI Taxonomy" id="66423"/>
    <lineage>
        <taxon>Bacteria</taxon>
        <taxon>Bacillati</taxon>
        <taxon>Actinomycetota</taxon>
        <taxon>Actinomycetes</taxon>
        <taxon>Kitasatosporales</taxon>
        <taxon>Streptomycetaceae</taxon>
        <taxon>Streptomyces</taxon>
    </lineage>
</organism>
<protein>
    <submittedName>
        <fullName evidence="1">Uncharacterized protein</fullName>
    </submittedName>
</protein>
<name>A0A7W8BDU4_STREU</name>
<reference evidence="1 2" key="1">
    <citation type="submission" date="2020-08" db="EMBL/GenBank/DDBJ databases">
        <title>Genomic Encyclopedia of Type Strains, Phase III (KMG-III): the genomes of soil and plant-associated and newly described type strains.</title>
        <authorList>
            <person name="Whitman W."/>
        </authorList>
    </citation>
    <scope>NUCLEOTIDE SEQUENCE [LARGE SCALE GENOMIC DNA]</scope>
    <source>
        <strain evidence="1 2">CECT 3259</strain>
    </source>
</reference>
<dbReference type="AlphaFoldDB" id="A0A7W8BDU4"/>
<accession>A0A7W8BDU4</accession>
<dbReference type="EMBL" id="JACHJF010000008">
    <property type="protein sequence ID" value="MBB5119639.1"/>
    <property type="molecule type" value="Genomic_DNA"/>
</dbReference>
<dbReference type="RefSeq" id="WP_146045630.1">
    <property type="nucleotide sequence ID" value="NZ_JACHJF010000008.1"/>
</dbReference>
<dbReference type="Proteomes" id="UP000528608">
    <property type="component" value="Unassembled WGS sequence"/>
</dbReference>
<sequence>MDENKLKQLIIEATSQGRCDEAVLDSINTPLTIDSGLTSTASLLHMYSRRLKRTKNDAQLSRETEDLVSFLRRYPEDHLAMVSFRTRDGGFHLFLADAEETTVLFWMKMFDKFPEHPPKAPQPPAADD</sequence>
<proteinExistence type="predicted"/>
<comment type="caution">
    <text evidence="1">The sequence shown here is derived from an EMBL/GenBank/DDBJ whole genome shotgun (WGS) entry which is preliminary data.</text>
</comment>
<dbReference type="OrthoDB" id="4567500at2"/>